<organism evidence="1 2">
    <name type="scientific">Trametes cubensis</name>
    <dbReference type="NCBI Taxonomy" id="1111947"/>
    <lineage>
        <taxon>Eukaryota</taxon>
        <taxon>Fungi</taxon>
        <taxon>Dikarya</taxon>
        <taxon>Basidiomycota</taxon>
        <taxon>Agaricomycotina</taxon>
        <taxon>Agaricomycetes</taxon>
        <taxon>Polyporales</taxon>
        <taxon>Polyporaceae</taxon>
        <taxon>Trametes</taxon>
    </lineage>
</organism>
<accession>A0AAD7THA9</accession>
<reference evidence="1" key="1">
    <citation type="submission" date="2022-11" db="EMBL/GenBank/DDBJ databases">
        <title>Genome Sequence of Cubamyces cubensis.</title>
        <authorList>
            <person name="Buettner E."/>
        </authorList>
    </citation>
    <scope>NUCLEOTIDE SEQUENCE</scope>
    <source>
        <strain evidence="1">MPL-01</strain>
    </source>
</reference>
<gene>
    <name evidence="1" type="ORF">ONZ51_g11644</name>
</gene>
<dbReference type="Proteomes" id="UP001215151">
    <property type="component" value="Unassembled WGS sequence"/>
</dbReference>
<evidence type="ECO:0000313" key="2">
    <source>
        <dbReference type="Proteomes" id="UP001215151"/>
    </source>
</evidence>
<protein>
    <submittedName>
        <fullName evidence="1">Uncharacterized protein</fullName>
    </submittedName>
</protein>
<comment type="caution">
    <text evidence="1">The sequence shown here is derived from an EMBL/GenBank/DDBJ whole genome shotgun (WGS) entry which is preliminary data.</text>
</comment>
<sequence>MSAASSPDHKKASHAGRSALDKLWKCYPEGNTEVEDYERSTTEILAVLGAGASPNLLEQLVDRIVKASAGVADSEVWKNLTSEHSPWHHPLYREGFYRITSNETITEHERQAAEYNAGVEEPEGEVEGPGVRATHSQGWVAVLQPVCVHYKKKACVLHANMPKCDQCFFDRSGFYIEGNKLYANWYDKERYDWAIHKTASEIMAQRNTHGSDLLQYVQDFHKGQRSQRFALPCPPPPRSQLHLAGSSSRANCAFVLSQVTPAASIVLRRRDSMETSCHSSLPVAPAVHASPHNPATQFFALVPAVVSPVSVPPPALANNPSLPLLPPLLPPLVLNPAPVYLPSNPPGVQMVKHLPGGRNCAVPPAHR</sequence>
<name>A0AAD7THA9_9APHY</name>
<proteinExistence type="predicted"/>
<evidence type="ECO:0000313" key="1">
    <source>
        <dbReference type="EMBL" id="KAJ8457260.1"/>
    </source>
</evidence>
<keyword evidence="2" id="KW-1185">Reference proteome</keyword>
<dbReference type="AlphaFoldDB" id="A0AAD7THA9"/>
<dbReference type="EMBL" id="JAPEVG010000581">
    <property type="protein sequence ID" value="KAJ8457260.1"/>
    <property type="molecule type" value="Genomic_DNA"/>
</dbReference>